<dbReference type="GeneID" id="98176489"/>
<organism evidence="2 3">
    <name type="scientific">Madurella fahalii</name>
    <dbReference type="NCBI Taxonomy" id="1157608"/>
    <lineage>
        <taxon>Eukaryota</taxon>
        <taxon>Fungi</taxon>
        <taxon>Dikarya</taxon>
        <taxon>Ascomycota</taxon>
        <taxon>Pezizomycotina</taxon>
        <taxon>Sordariomycetes</taxon>
        <taxon>Sordariomycetidae</taxon>
        <taxon>Sordariales</taxon>
        <taxon>Sordariales incertae sedis</taxon>
        <taxon>Madurella</taxon>
    </lineage>
</organism>
<dbReference type="PANTHER" id="PTHR38166">
    <property type="entry name" value="C2H2-TYPE DOMAIN-CONTAINING PROTEIN-RELATED"/>
    <property type="match status" value="1"/>
</dbReference>
<comment type="caution">
    <text evidence="2">The sequence shown here is derived from an EMBL/GenBank/DDBJ whole genome shotgun (WGS) entry which is preliminary data.</text>
</comment>
<dbReference type="PANTHER" id="PTHR38166:SF1">
    <property type="entry name" value="C2H2-TYPE DOMAIN-CONTAINING PROTEIN"/>
    <property type="match status" value="1"/>
</dbReference>
<dbReference type="EMBL" id="BAAFSV010000003">
    <property type="protein sequence ID" value="GAB1315536.1"/>
    <property type="molecule type" value="Genomic_DNA"/>
</dbReference>
<dbReference type="Proteomes" id="UP001628179">
    <property type="component" value="Unassembled WGS sequence"/>
</dbReference>
<feature type="compositionally biased region" description="Basic residues" evidence="1">
    <location>
        <begin position="282"/>
        <end position="292"/>
    </location>
</feature>
<proteinExistence type="predicted"/>
<feature type="compositionally biased region" description="Basic and acidic residues" evidence="1">
    <location>
        <begin position="353"/>
        <end position="362"/>
    </location>
</feature>
<sequence length="489" mass="54774">MSWRNSRDYYRGNSPRSPLLARKFALDTEWDYQRKAQPTSHGHHGSEWETETLMDTTSIVGDGPRIQYPCPFRKRNPVRFNVRDHERCAKAPFGSMSELRYHLVLYHRRRLAGYRCRRCNLGFKTDAALESHLLLPKDEMCEVNRIPMLSDPEDGITDEIGNLLAAKSDPNESLTWETVWRLLFPGDTAVPDSDFQSVVELAEVDQIFDEGQEALKASLWEKLRLLLPSTIDDPYCSFVTGQLDLIFETHRADMMRKALSLGSPSASGKPLPGSHTAEPPGHPRRPNRRSRRSTLLQSIYNATAQRHMQASSLRSAGHSRGELSISTAEIGPHTLVPHTQRTQLAELSPVPDDPDHRAHHELQTGASSRELRDSGIGMPCDSCESELARCKCNSKTRISYPDENNDNEGKETVVLGVSTSDGKPPATAAEQRQPLACLPHYQPRLRVQTEELGPFAEEGGFVASSGGDRDGFSPQSFKQRLLRQQLMGG</sequence>
<feature type="region of interest" description="Disordered" evidence="1">
    <location>
        <begin position="260"/>
        <end position="292"/>
    </location>
</feature>
<reference evidence="2 3" key="1">
    <citation type="submission" date="2024-09" db="EMBL/GenBank/DDBJ databases">
        <title>Itraconazole resistance in Madurella fahalii resulting from another homologue of gene encoding cytochrome P450 14-alpha sterol demethylase (CYP51).</title>
        <authorList>
            <person name="Yoshioka I."/>
            <person name="Fahal A.H."/>
            <person name="Kaneko S."/>
            <person name="Yaguchi T."/>
        </authorList>
    </citation>
    <scope>NUCLEOTIDE SEQUENCE [LARGE SCALE GENOMIC DNA]</scope>
    <source>
        <strain evidence="2 3">IFM 68171</strain>
    </source>
</reference>
<evidence type="ECO:0000313" key="2">
    <source>
        <dbReference type="EMBL" id="GAB1315536.1"/>
    </source>
</evidence>
<dbReference type="RefSeq" id="XP_070917267.1">
    <property type="nucleotide sequence ID" value="XM_071061166.1"/>
</dbReference>
<gene>
    <name evidence="2" type="ORF">MFIFM68171_05746</name>
</gene>
<feature type="region of interest" description="Disordered" evidence="1">
    <location>
        <begin position="346"/>
        <end position="375"/>
    </location>
</feature>
<accession>A0ABQ0GCS4</accession>
<evidence type="ECO:0000256" key="1">
    <source>
        <dbReference type="SAM" id="MobiDB-lite"/>
    </source>
</evidence>
<protein>
    <submittedName>
        <fullName evidence="2">C2H2-type domain-containing protein</fullName>
    </submittedName>
</protein>
<name>A0ABQ0GCS4_9PEZI</name>
<evidence type="ECO:0000313" key="3">
    <source>
        <dbReference type="Proteomes" id="UP001628179"/>
    </source>
</evidence>
<keyword evidence="3" id="KW-1185">Reference proteome</keyword>